<name>A0A1Y2BFQ8_9FUNG</name>
<evidence type="ECO:0000259" key="2">
    <source>
        <dbReference type="Pfam" id="PF11875"/>
    </source>
</evidence>
<gene>
    <name evidence="3" type="ORF">LY90DRAFT_511997</name>
</gene>
<evidence type="ECO:0000313" key="3">
    <source>
        <dbReference type="EMBL" id="ORY33643.1"/>
    </source>
</evidence>
<comment type="caution">
    <text evidence="3">The sequence shown here is derived from an EMBL/GenBank/DDBJ whole genome shotgun (WGS) entry which is preliminary data.</text>
</comment>
<dbReference type="EMBL" id="MCOG01000159">
    <property type="protein sequence ID" value="ORY33643.1"/>
    <property type="molecule type" value="Genomic_DNA"/>
</dbReference>
<reference evidence="3 4" key="1">
    <citation type="submission" date="2016-08" db="EMBL/GenBank/DDBJ databases">
        <title>A Parts List for Fungal Cellulosomes Revealed by Comparative Genomics.</title>
        <authorList>
            <consortium name="DOE Joint Genome Institute"/>
            <person name="Haitjema C.H."/>
            <person name="Gilmore S.P."/>
            <person name="Henske J.K."/>
            <person name="Solomon K.V."/>
            <person name="De Groot R."/>
            <person name="Kuo A."/>
            <person name="Mondo S.J."/>
            <person name="Salamov A.A."/>
            <person name="Labutti K."/>
            <person name="Zhao Z."/>
            <person name="Chiniquy J."/>
            <person name="Barry K."/>
            <person name="Brewer H.M."/>
            <person name="Purvine S.O."/>
            <person name="Wright A.T."/>
            <person name="Boxma B."/>
            <person name="Van Alen T."/>
            <person name="Hackstein J.H."/>
            <person name="Baker S.E."/>
            <person name="Grigoriev I.V."/>
            <person name="O'Malley M.A."/>
        </authorList>
    </citation>
    <scope>NUCLEOTIDE SEQUENCE [LARGE SCALE GENOMIC DNA]</scope>
    <source>
        <strain evidence="3 4">G1</strain>
    </source>
</reference>
<evidence type="ECO:0000256" key="1">
    <source>
        <dbReference type="ARBA" id="ARBA00023186"/>
    </source>
</evidence>
<dbReference type="AlphaFoldDB" id="A0A1Y2BFQ8"/>
<keyword evidence="1" id="KW-0143">Chaperone</keyword>
<accession>A0A1Y2BFQ8</accession>
<keyword evidence="4" id="KW-1185">Reference proteome</keyword>
<dbReference type="PANTHER" id="PTHR44157">
    <property type="entry name" value="DNAJ HOMOLOG SUBFAMILY C MEMBER 11"/>
    <property type="match status" value="1"/>
</dbReference>
<dbReference type="InterPro" id="IPR052243">
    <property type="entry name" value="Mito_inner_membrane_organizer"/>
</dbReference>
<dbReference type="PANTHER" id="PTHR44157:SF1">
    <property type="entry name" value="DNAJ HOMOLOG SUBFAMILY C MEMBER 11"/>
    <property type="match status" value="1"/>
</dbReference>
<organism evidence="3 4">
    <name type="scientific">Neocallimastix californiae</name>
    <dbReference type="NCBI Taxonomy" id="1754190"/>
    <lineage>
        <taxon>Eukaryota</taxon>
        <taxon>Fungi</taxon>
        <taxon>Fungi incertae sedis</taxon>
        <taxon>Chytridiomycota</taxon>
        <taxon>Chytridiomycota incertae sedis</taxon>
        <taxon>Neocallimastigomycetes</taxon>
        <taxon>Neocallimastigales</taxon>
        <taxon>Neocallimastigaceae</taxon>
        <taxon>Neocallimastix</taxon>
    </lineage>
</organism>
<sequence length="101" mass="11661">MKKLLYKQNKPNKPLPKEIINVTIPLQNMINKSQLHLGGYSKSSLIGFYDPCFGKEKTLRVVYSFQNKIHLVEVGEKIPLFAPLNDHLIEDSYELPEDLTF</sequence>
<dbReference type="Pfam" id="PF11875">
    <property type="entry name" value="DnaJ-like_C11_C"/>
    <property type="match status" value="1"/>
</dbReference>
<dbReference type="InterPro" id="IPR024586">
    <property type="entry name" value="DnaJ-like_C11_C"/>
</dbReference>
<dbReference type="Proteomes" id="UP000193920">
    <property type="component" value="Unassembled WGS sequence"/>
</dbReference>
<evidence type="ECO:0000313" key="4">
    <source>
        <dbReference type="Proteomes" id="UP000193920"/>
    </source>
</evidence>
<dbReference type="GO" id="GO:0005739">
    <property type="term" value="C:mitochondrion"/>
    <property type="evidence" value="ECO:0007669"/>
    <property type="project" value="GOC"/>
</dbReference>
<dbReference type="OrthoDB" id="10250354at2759"/>
<dbReference type="STRING" id="1754190.A0A1Y2BFQ8"/>
<dbReference type="GO" id="GO:0042407">
    <property type="term" value="P:cristae formation"/>
    <property type="evidence" value="ECO:0007669"/>
    <property type="project" value="TreeGrafter"/>
</dbReference>
<feature type="domain" description="DnaJ-like protein C11 C-terminal" evidence="2">
    <location>
        <begin position="8"/>
        <end position="83"/>
    </location>
</feature>
<proteinExistence type="predicted"/>
<protein>
    <recommendedName>
        <fullName evidence="2">DnaJ-like protein C11 C-terminal domain-containing protein</fullName>
    </recommendedName>
</protein>